<dbReference type="PANTHER" id="PTHR23116">
    <property type="entry name" value="PDZ DOMAIN CONTAINING WHIRLIN AND HARMONIN-RELATED"/>
    <property type="match status" value="1"/>
</dbReference>
<dbReference type="Gene3D" id="2.30.42.10">
    <property type="match status" value="1"/>
</dbReference>
<reference evidence="6" key="1">
    <citation type="journal article" date="2019" name="bioRxiv">
        <title>The Genome of the Zebra Mussel, Dreissena polymorpha: A Resource for Invasive Species Research.</title>
        <authorList>
            <person name="McCartney M.A."/>
            <person name="Auch B."/>
            <person name="Kono T."/>
            <person name="Mallez S."/>
            <person name="Zhang Y."/>
            <person name="Obille A."/>
            <person name="Becker A."/>
            <person name="Abrahante J.E."/>
            <person name="Garbe J."/>
            <person name="Badalamenti J.P."/>
            <person name="Herman A."/>
            <person name="Mangelson H."/>
            <person name="Liachko I."/>
            <person name="Sullivan S."/>
            <person name="Sone E.D."/>
            <person name="Koren S."/>
            <person name="Silverstein K.A.T."/>
            <person name="Beckman K.B."/>
            <person name="Gohl D.M."/>
        </authorList>
    </citation>
    <scope>NUCLEOTIDE SEQUENCE</scope>
    <source>
        <strain evidence="6">Duluth1</strain>
        <tissue evidence="6">Whole animal</tissue>
    </source>
</reference>
<accession>A0A9D4CLU2</accession>
<feature type="domain" description="PDZ" evidence="5">
    <location>
        <begin position="217"/>
        <end position="287"/>
    </location>
</feature>
<dbReference type="GO" id="GO:0005886">
    <property type="term" value="C:plasma membrane"/>
    <property type="evidence" value="ECO:0007669"/>
    <property type="project" value="TreeGrafter"/>
</dbReference>
<comment type="subcellular location">
    <subcellularLocation>
        <location evidence="1">Cell projection</location>
    </subcellularLocation>
</comment>
<feature type="compositionally biased region" description="Basic and acidic residues" evidence="4">
    <location>
        <begin position="16"/>
        <end position="33"/>
    </location>
</feature>
<dbReference type="PANTHER" id="PTHR23116:SF36">
    <property type="entry name" value="HARMONIN"/>
    <property type="match status" value="1"/>
</dbReference>
<evidence type="ECO:0000259" key="5">
    <source>
        <dbReference type="PROSITE" id="PS50106"/>
    </source>
</evidence>
<evidence type="ECO:0000313" key="7">
    <source>
        <dbReference type="Proteomes" id="UP000828390"/>
    </source>
</evidence>
<keyword evidence="7" id="KW-1185">Reference proteome</keyword>
<proteinExistence type="predicted"/>
<dbReference type="SUPFAM" id="SSF50156">
    <property type="entry name" value="PDZ domain-like"/>
    <property type="match status" value="1"/>
</dbReference>
<dbReference type="InterPro" id="IPR036034">
    <property type="entry name" value="PDZ_sf"/>
</dbReference>
<dbReference type="AlphaFoldDB" id="A0A9D4CLU2"/>
<evidence type="ECO:0000256" key="1">
    <source>
        <dbReference type="ARBA" id="ARBA00004316"/>
    </source>
</evidence>
<dbReference type="GO" id="GO:0032426">
    <property type="term" value="C:stereocilium tip"/>
    <property type="evidence" value="ECO:0007669"/>
    <property type="project" value="TreeGrafter"/>
</dbReference>
<feature type="region of interest" description="Disordered" evidence="4">
    <location>
        <begin position="50"/>
        <end position="170"/>
    </location>
</feature>
<feature type="region of interest" description="Disordered" evidence="4">
    <location>
        <begin position="14"/>
        <end position="33"/>
    </location>
</feature>
<name>A0A9D4CLU2_DREPO</name>
<dbReference type="InterPro" id="IPR051844">
    <property type="entry name" value="USH2_Complex_Protein"/>
</dbReference>
<dbReference type="SMART" id="SM00228">
    <property type="entry name" value="PDZ"/>
    <property type="match status" value="1"/>
</dbReference>
<organism evidence="6 7">
    <name type="scientific">Dreissena polymorpha</name>
    <name type="common">Zebra mussel</name>
    <name type="synonym">Mytilus polymorpha</name>
    <dbReference type="NCBI Taxonomy" id="45954"/>
    <lineage>
        <taxon>Eukaryota</taxon>
        <taxon>Metazoa</taxon>
        <taxon>Spiralia</taxon>
        <taxon>Lophotrochozoa</taxon>
        <taxon>Mollusca</taxon>
        <taxon>Bivalvia</taxon>
        <taxon>Autobranchia</taxon>
        <taxon>Heteroconchia</taxon>
        <taxon>Euheterodonta</taxon>
        <taxon>Imparidentia</taxon>
        <taxon>Neoheterodontei</taxon>
        <taxon>Myida</taxon>
        <taxon>Dreissenoidea</taxon>
        <taxon>Dreissenidae</taxon>
        <taxon>Dreissena</taxon>
    </lineage>
</organism>
<dbReference type="Pfam" id="PF00595">
    <property type="entry name" value="PDZ"/>
    <property type="match status" value="1"/>
</dbReference>
<evidence type="ECO:0000313" key="6">
    <source>
        <dbReference type="EMBL" id="KAH3727744.1"/>
    </source>
</evidence>
<reference evidence="6" key="2">
    <citation type="submission" date="2020-11" db="EMBL/GenBank/DDBJ databases">
        <authorList>
            <person name="McCartney M.A."/>
            <person name="Auch B."/>
            <person name="Kono T."/>
            <person name="Mallez S."/>
            <person name="Becker A."/>
            <person name="Gohl D.M."/>
            <person name="Silverstein K.A.T."/>
            <person name="Koren S."/>
            <person name="Bechman K.B."/>
            <person name="Herman A."/>
            <person name="Abrahante J.E."/>
            <person name="Garbe J."/>
        </authorList>
    </citation>
    <scope>NUCLEOTIDE SEQUENCE</scope>
    <source>
        <strain evidence="6">Duluth1</strain>
        <tissue evidence="6">Whole animal</tissue>
    </source>
</reference>
<dbReference type="PROSITE" id="PS50106">
    <property type="entry name" value="PDZ"/>
    <property type="match status" value="1"/>
</dbReference>
<dbReference type="InterPro" id="IPR001478">
    <property type="entry name" value="PDZ"/>
</dbReference>
<dbReference type="GO" id="GO:0002142">
    <property type="term" value="C:stereocilia ankle link complex"/>
    <property type="evidence" value="ECO:0007669"/>
    <property type="project" value="TreeGrafter"/>
</dbReference>
<evidence type="ECO:0000256" key="3">
    <source>
        <dbReference type="ARBA" id="ARBA00023273"/>
    </source>
</evidence>
<gene>
    <name evidence="6" type="ORF">DPMN_053687</name>
</gene>
<keyword evidence="3" id="KW-0966">Cell projection</keyword>
<protein>
    <recommendedName>
        <fullName evidence="5">PDZ domain-containing protein</fullName>
    </recommendedName>
</protein>
<evidence type="ECO:0000256" key="2">
    <source>
        <dbReference type="ARBA" id="ARBA00022737"/>
    </source>
</evidence>
<keyword evidence="2" id="KW-0677">Repeat</keyword>
<feature type="compositionally biased region" description="Basic and acidic residues" evidence="4">
    <location>
        <begin position="125"/>
        <end position="170"/>
    </location>
</feature>
<dbReference type="GO" id="GO:0005929">
    <property type="term" value="C:cilium"/>
    <property type="evidence" value="ECO:0007669"/>
    <property type="project" value="TreeGrafter"/>
</dbReference>
<evidence type="ECO:0000256" key="4">
    <source>
        <dbReference type="SAM" id="MobiDB-lite"/>
    </source>
</evidence>
<dbReference type="EMBL" id="JAIWYP010000012">
    <property type="protein sequence ID" value="KAH3727744.1"/>
    <property type="molecule type" value="Genomic_DNA"/>
</dbReference>
<dbReference type="Proteomes" id="UP000828390">
    <property type="component" value="Unassembled WGS sequence"/>
</dbReference>
<sequence length="318" mass="36665">MVIKKGVAVALLGSKGFKDMQDEASEKSHQERVDEICDELDNNLYTEVIKKPSQKAAEQSKKNQHEDAVKEQFREQERRRQIQEEERRIEEQIREEEMRREEEQQAEQRAKQQKAEQQRLQEQARLQEEARSKREEEERLRREEERKRREQEQKEETERILAEEEERKNQERLAMKQQSAVLAGRGGPTNSMKPTLMGAATGSKSSFGKLTKKMVKEVAITKEEDVPLDIDLEGGTDSPLGGKIVVSEVFYGGAVDKNGEISRGDTILKVNDTKMENITLTEAQEALWKIEQQTNIGGKIVFTVAKSEIQQESDITFF</sequence>
<comment type="caution">
    <text evidence="6">The sequence shown here is derived from an EMBL/GenBank/DDBJ whole genome shotgun (WGS) entry which is preliminary data.</text>
</comment>
<feature type="compositionally biased region" description="Basic and acidic residues" evidence="4">
    <location>
        <begin position="58"/>
        <end position="119"/>
    </location>
</feature>